<evidence type="ECO:0000313" key="4">
    <source>
        <dbReference type="Proteomes" id="UP000031526"/>
    </source>
</evidence>
<proteinExistence type="predicted"/>
<protein>
    <submittedName>
        <fullName evidence="2">Uncharacterized protein</fullName>
    </submittedName>
</protein>
<gene>
    <name evidence="3" type="ORF">CP978_33900</name>
    <name evidence="2" type="ORF">SNOD_33665</name>
</gene>
<keyword evidence="4" id="KW-1185">Reference proteome</keyword>
<dbReference type="AlphaFoldDB" id="A0A0B5DME5"/>
<dbReference type="HOGENOM" id="CLU_2939914_0_0_11"/>
<sequence length="60" mass="5947">MGWDSRGTLLVRSPSVADPAPPRPPARSAVIGTPGSPEPTGIGMALPATADASGTGLHRS</sequence>
<dbReference type="Proteomes" id="UP000031526">
    <property type="component" value="Chromosome"/>
</dbReference>
<evidence type="ECO:0000313" key="5">
    <source>
        <dbReference type="Proteomes" id="UP000325763"/>
    </source>
</evidence>
<dbReference type="RefSeq" id="WP_043447477.1">
    <property type="nucleotide sequence ID" value="NZ_CP009313.1"/>
</dbReference>
<name>A0A0B5DME5_9ACTN</name>
<feature type="region of interest" description="Disordered" evidence="1">
    <location>
        <begin position="1"/>
        <end position="60"/>
    </location>
</feature>
<dbReference type="STRING" id="40318.SNOD_33665"/>
<evidence type="ECO:0000313" key="2">
    <source>
        <dbReference type="EMBL" id="AJE44384.1"/>
    </source>
</evidence>
<evidence type="ECO:0000313" key="3">
    <source>
        <dbReference type="EMBL" id="QEV42872.1"/>
    </source>
</evidence>
<accession>A0A0B5DME5</accession>
<evidence type="ECO:0000256" key="1">
    <source>
        <dbReference type="SAM" id="MobiDB-lite"/>
    </source>
</evidence>
<dbReference type="EMBL" id="CP009313">
    <property type="protein sequence ID" value="AJE44384.1"/>
    <property type="molecule type" value="Genomic_DNA"/>
</dbReference>
<reference evidence="4" key="1">
    <citation type="submission" date="2014-09" db="EMBL/GenBank/DDBJ databases">
        <title>Sequence of the Streptomyces nodosus genome.</title>
        <authorList>
            <person name="Sweeney P."/>
            <person name="Stephens N."/>
            <person name="Murphy C."/>
            <person name="Caffrey P."/>
        </authorList>
    </citation>
    <scope>NUCLEOTIDE SEQUENCE [LARGE SCALE GENOMIC DNA]</scope>
    <source>
        <strain evidence="4">ATCC 14899</strain>
    </source>
</reference>
<organism evidence="2 4">
    <name type="scientific">Streptomyces nodosus</name>
    <dbReference type="NCBI Taxonomy" id="40318"/>
    <lineage>
        <taxon>Bacteria</taxon>
        <taxon>Bacillati</taxon>
        <taxon>Actinomycetota</taxon>
        <taxon>Actinomycetes</taxon>
        <taxon>Kitasatosporales</taxon>
        <taxon>Streptomycetaceae</taxon>
        <taxon>Streptomyces</taxon>
    </lineage>
</organism>
<dbReference type="KEGG" id="snq:CP978_33900"/>
<reference evidence="2 4" key="2">
    <citation type="journal article" date="2016" name="Appl. Microbiol. Biotechnol.">
        <title>Exploiting the genome sequence of Streptomyces nodosus for enhanced antibiotic production.</title>
        <authorList>
            <person name="Sweeney P."/>
            <person name="Murphy C.D."/>
            <person name="Caffrey P."/>
        </authorList>
    </citation>
    <scope>NUCLEOTIDE SEQUENCE [LARGE SCALE GENOMIC DNA]</scope>
    <source>
        <strain evidence="2 4">ATCC 14899</strain>
    </source>
</reference>
<dbReference type="EMBL" id="CP023747">
    <property type="protein sequence ID" value="QEV42872.1"/>
    <property type="molecule type" value="Genomic_DNA"/>
</dbReference>
<dbReference type="Proteomes" id="UP000325763">
    <property type="component" value="Chromosome"/>
</dbReference>
<reference evidence="3 5" key="3">
    <citation type="submission" date="2017-09" db="EMBL/GenBank/DDBJ databases">
        <title>Streptomyces genome completion.</title>
        <authorList>
            <person name="Lee N."/>
            <person name="Cho B.-K."/>
        </authorList>
    </citation>
    <scope>NUCLEOTIDE SEQUENCE [LARGE SCALE GENOMIC DNA]</scope>
    <source>
        <strain evidence="3 5">ATCC 14899</strain>
    </source>
</reference>